<dbReference type="InterPro" id="IPR000835">
    <property type="entry name" value="HTH_MarR-typ"/>
</dbReference>
<evidence type="ECO:0000313" key="4">
    <source>
        <dbReference type="Proteomes" id="UP001596989"/>
    </source>
</evidence>
<dbReference type="InterPro" id="IPR036390">
    <property type="entry name" value="WH_DNA-bd_sf"/>
</dbReference>
<dbReference type="PRINTS" id="PR00598">
    <property type="entry name" value="HTHMARR"/>
</dbReference>
<evidence type="ECO:0000259" key="2">
    <source>
        <dbReference type="PROSITE" id="PS50995"/>
    </source>
</evidence>
<dbReference type="SUPFAM" id="SSF46785">
    <property type="entry name" value="Winged helix' DNA-binding domain"/>
    <property type="match status" value="1"/>
</dbReference>
<dbReference type="PROSITE" id="PS50995">
    <property type="entry name" value="HTH_MARR_2"/>
    <property type="match status" value="1"/>
</dbReference>
<organism evidence="3 4">
    <name type="scientific">Paenibacillus chungangensis</name>
    <dbReference type="NCBI Taxonomy" id="696535"/>
    <lineage>
        <taxon>Bacteria</taxon>
        <taxon>Bacillati</taxon>
        <taxon>Bacillota</taxon>
        <taxon>Bacilli</taxon>
        <taxon>Bacillales</taxon>
        <taxon>Paenibacillaceae</taxon>
        <taxon>Paenibacillus</taxon>
    </lineage>
</organism>
<dbReference type="InterPro" id="IPR039422">
    <property type="entry name" value="MarR/SlyA-like"/>
</dbReference>
<dbReference type="PANTHER" id="PTHR33164">
    <property type="entry name" value="TRANSCRIPTIONAL REGULATOR, MARR FAMILY"/>
    <property type="match status" value="1"/>
</dbReference>
<dbReference type="InterPro" id="IPR036388">
    <property type="entry name" value="WH-like_DNA-bd_sf"/>
</dbReference>
<dbReference type="Pfam" id="PF01047">
    <property type="entry name" value="MarR"/>
    <property type="match status" value="1"/>
</dbReference>
<dbReference type="RefSeq" id="WP_377562716.1">
    <property type="nucleotide sequence ID" value="NZ_JBHTJZ010000005.1"/>
</dbReference>
<sequence>MIAEDFTRLWTKLSRDWRIHLEQSLAPLTESQLNVLELLLQSPEPMKPSDLIQHLSISPAAITTLLDRMERNELLVRKRDEADRRLVWIAVSDKGIAEAARGNAIRKALIERSLDRISSHNQQLLVYLLGKVASS</sequence>
<dbReference type="Gene3D" id="1.10.10.10">
    <property type="entry name" value="Winged helix-like DNA-binding domain superfamily/Winged helix DNA-binding domain"/>
    <property type="match status" value="1"/>
</dbReference>
<gene>
    <name evidence="3" type="ORF">ACFQ2I_05740</name>
</gene>
<evidence type="ECO:0000256" key="1">
    <source>
        <dbReference type="ARBA" id="ARBA00023125"/>
    </source>
</evidence>
<comment type="caution">
    <text evidence="3">The sequence shown here is derived from an EMBL/GenBank/DDBJ whole genome shotgun (WGS) entry which is preliminary data.</text>
</comment>
<name>A0ABW3HN20_9BACL</name>
<protein>
    <submittedName>
        <fullName evidence="3">MarR family winged helix-turn-helix transcriptional regulator</fullName>
    </submittedName>
</protein>
<dbReference type="SMART" id="SM00347">
    <property type="entry name" value="HTH_MARR"/>
    <property type="match status" value="1"/>
</dbReference>
<dbReference type="Proteomes" id="UP001596989">
    <property type="component" value="Unassembled WGS sequence"/>
</dbReference>
<keyword evidence="4" id="KW-1185">Reference proteome</keyword>
<keyword evidence="1" id="KW-0238">DNA-binding</keyword>
<proteinExistence type="predicted"/>
<evidence type="ECO:0000313" key="3">
    <source>
        <dbReference type="EMBL" id="MFD0958890.1"/>
    </source>
</evidence>
<feature type="domain" description="HTH marR-type" evidence="2">
    <location>
        <begin position="1"/>
        <end position="134"/>
    </location>
</feature>
<dbReference type="EMBL" id="JBHTJZ010000005">
    <property type="protein sequence ID" value="MFD0958890.1"/>
    <property type="molecule type" value="Genomic_DNA"/>
</dbReference>
<dbReference type="PANTHER" id="PTHR33164:SF43">
    <property type="entry name" value="HTH-TYPE TRANSCRIPTIONAL REPRESSOR YETL"/>
    <property type="match status" value="1"/>
</dbReference>
<reference evidence="4" key="1">
    <citation type="journal article" date="2019" name="Int. J. Syst. Evol. Microbiol.">
        <title>The Global Catalogue of Microorganisms (GCM) 10K type strain sequencing project: providing services to taxonomists for standard genome sequencing and annotation.</title>
        <authorList>
            <consortium name="The Broad Institute Genomics Platform"/>
            <consortium name="The Broad Institute Genome Sequencing Center for Infectious Disease"/>
            <person name="Wu L."/>
            <person name="Ma J."/>
        </authorList>
    </citation>
    <scope>NUCLEOTIDE SEQUENCE [LARGE SCALE GENOMIC DNA]</scope>
    <source>
        <strain evidence="4">CCUG 59129</strain>
    </source>
</reference>
<accession>A0ABW3HN20</accession>